<evidence type="ECO:0000313" key="2">
    <source>
        <dbReference type="Proteomes" id="UP001432251"/>
    </source>
</evidence>
<accession>A0ACD5ALR0</accession>
<organism evidence="1 2">
    <name type="scientific">Streptomyces citrinus</name>
    <dbReference type="NCBI Taxonomy" id="3118173"/>
    <lineage>
        <taxon>Bacteria</taxon>
        <taxon>Bacillati</taxon>
        <taxon>Actinomycetota</taxon>
        <taxon>Actinomycetes</taxon>
        <taxon>Kitasatosporales</taxon>
        <taxon>Streptomycetaceae</taxon>
        <taxon>Streptomyces</taxon>
    </lineage>
</organism>
<name>A0ACD5ALR0_9ACTN</name>
<evidence type="ECO:0000313" key="1">
    <source>
        <dbReference type="EMBL" id="WWQ68196.1"/>
    </source>
</evidence>
<dbReference type="EMBL" id="CP146022">
    <property type="protein sequence ID" value="WWQ68196.1"/>
    <property type="molecule type" value="Genomic_DNA"/>
</dbReference>
<sequence length="211" mass="22967">METHLTVGAVRAAEGDAVERLASWAAARGLGFTHIVLGRGHHRSQPMVTLRGRGRADEWLAGPVARTVADLARDRFPVLRSKTETAPWAAGVPVTDAEAARAPAHLHFEHHVKVLLDRECAPRALAARVEGHTAHVSWNARRVRDDGRHERFVTQRCHGVGRATAGRRLEALVAALTAAPGVRILETEREYVLHDTRLGLDAGWITEGGPS</sequence>
<gene>
    <name evidence="1" type="ORF">V2W30_35950</name>
</gene>
<dbReference type="Proteomes" id="UP001432251">
    <property type="component" value="Chromosome"/>
</dbReference>
<reference evidence="1" key="1">
    <citation type="journal article" date="2025" name="Int. J. Syst. Evol. Microbiol.">
        <title>Streptomyces citrinus sp. nov., with yellow diffusible pigment.</title>
        <authorList>
            <person name="He Y."/>
            <person name="Yang E."/>
            <person name="Xu J."/>
            <person name="Sun Y."/>
            <person name="Sun L."/>
        </authorList>
    </citation>
    <scope>NUCLEOTIDE SEQUENCE</scope>
    <source>
        <strain evidence="1">Q6</strain>
    </source>
</reference>
<proteinExistence type="predicted"/>
<keyword evidence="2" id="KW-1185">Reference proteome</keyword>
<protein>
    <submittedName>
        <fullName evidence="1">Uncharacterized protein</fullName>
    </submittedName>
</protein>